<comment type="caution">
    <text evidence="12">The sequence shown here is derived from an EMBL/GenBank/DDBJ whole genome shotgun (WGS) entry which is preliminary data.</text>
</comment>
<keyword evidence="5 11" id="KW-0732">Signal</keyword>
<evidence type="ECO:0000256" key="5">
    <source>
        <dbReference type="ARBA" id="ARBA00022729"/>
    </source>
</evidence>
<evidence type="ECO:0000256" key="9">
    <source>
        <dbReference type="ARBA" id="ARBA00023316"/>
    </source>
</evidence>
<keyword evidence="13" id="KW-1185">Reference proteome</keyword>
<dbReference type="GO" id="GO:0071555">
    <property type="term" value="P:cell wall organization"/>
    <property type="evidence" value="ECO:0007669"/>
    <property type="project" value="UniProtKB-KW"/>
</dbReference>
<dbReference type="InterPro" id="IPR010021">
    <property type="entry name" value="PGPP1/Gep4"/>
</dbReference>
<evidence type="ECO:0000256" key="3">
    <source>
        <dbReference type="ARBA" id="ARBA00022089"/>
    </source>
</evidence>
<dbReference type="EMBL" id="BTGD01000001">
    <property type="protein sequence ID" value="GMM54181.1"/>
    <property type="molecule type" value="Genomic_DNA"/>
</dbReference>
<feature type="region of interest" description="Disordered" evidence="10">
    <location>
        <begin position="296"/>
        <end position="332"/>
    </location>
</feature>
<evidence type="ECO:0000313" key="13">
    <source>
        <dbReference type="Proteomes" id="UP001377567"/>
    </source>
</evidence>
<keyword evidence="9" id="KW-0961">Cell wall biogenesis/degradation</keyword>
<keyword evidence="8" id="KW-0472">Membrane</keyword>
<feature type="compositionally biased region" description="Basic and acidic residues" evidence="10">
    <location>
        <begin position="301"/>
        <end position="332"/>
    </location>
</feature>
<evidence type="ECO:0000256" key="2">
    <source>
        <dbReference type="ARBA" id="ARBA00008203"/>
    </source>
</evidence>
<evidence type="ECO:0000256" key="6">
    <source>
        <dbReference type="ARBA" id="ARBA00022824"/>
    </source>
</evidence>
<feature type="chain" id="PRO_5043439504" description="Protein BIG1" evidence="11">
    <location>
        <begin position="21"/>
        <end position="541"/>
    </location>
</feature>
<dbReference type="GO" id="GO:0006078">
    <property type="term" value="P:(1-&gt;6)-beta-D-glucan biosynthetic process"/>
    <property type="evidence" value="ECO:0007669"/>
    <property type="project" value="TreeGrafter"/>
</dbReference>
<dbReference type="AlphaFoldDB" id="A0AAV5RRM4"/>
<proteinExistence type="inferred from homology"/>
<sequence length="541" mass="61584">MLLKSLVSWVVFLFLCTVECTEELVAQQNVPAILFSHRVSPGLLRYQKNYEPRATVQVESFKLIAKELLDFCNSDAYIFINVPGLRKLDFVDYADELPFLQRYVNSSSTKLKFEQVKSLPSDTYTELISYTKEKCQFEGHIRLSGNNSDDFSAYIDTGKRIIEMNYSLLPTELSARNESISHFDKYLREILAQIPSPHHTIFITSLEPQLVPEKDRETMEILPELFKDVKDVEKNNMKLNVAPLVHKYSPKFHVVDDVQVSIFDDDFLQNYKGLLSGIVVVSVGYIGWLVTQQLQQQPSRNEAKPSHEDKKLSRKPTEDEKDTNNGKEKEEQISDAVSNAKGFIANIRSVLERKARAMNLSGTVNALRVLYKPSLCTPKVVIDTFNQLPIPINEKIKAIVLDKDNCFAYPKKNEVWHEYEDKWHSLKETYPGRALLIVSNSAGSSDDVGYKEAKHIEDTIGVHVLRHTVKKPGCREEILEYFKEHNITNDPQEIAVIGDRLFTDIMMANLMGAYGVWVKEGVSPATGIASRIEKGLFGPSR</sequence>
<evidence type="ECO:0000256" key="7">
    <source>
        <dbReference type="ARBA" id="ARBA00022989"/>
    </source>
</evidence>
<dbReference type="SUPFAM" id="SSF56784">
    <property type="entry name" value="HAD-like"/>
    <property type="match status" value="1"/>
</dbReference>
<dbReference type="FunFam" id="3.40.50.1000:FF:000165">
    <property type="entry name" value="HAD superfamily phosphatase"/>
    <property type="match status" value="1"/>
</dbReference>
<dbReference type="InterPro" id="IPR037654">
    <property type="entry name" value="Big1"/>
</dbReference>
<evidence type="ECO:0000313" key="12">
    <source>
        <dbReference type="EMBL" id="GMM54181.1"/>
    </source>
</evidence>
<dbReference type="PANTHER" id="PTHR28285">
    <property type="entry name" value="PROTEIN BIG1"/>
    <property type="match status" value="1"/>
</dbReference>
<dbReference type="InterPro" id="IPR027706">
    <property type="entry name" value="PGP_Pase"/>
</dbReference>
<organism evidence="12 13">
    <name type="scientific">Maudiozyma humilis</name>
    <name type="common">Sour dough yeast</name>
    <name type="synonym">Kazachstania humilis</name>
    <dbReference type="NCBI Taxonomy" id="51915"/>
    <lineage>
        <taxon>Eukaryota</taxon>
        <taxon>Fungi</taxon>
        <taxon>Dikarya</taxon>
        <taxon>Ascomycota</taxon>
        <taxon>Saccharomycotina</taxon>
        <taxon>Saccharomycetes</taxon>
        <taxon>Saccharomycetales</taxon>
        <taxon>Saccharomycetaceae</taxon>
        <taxon>Maudiozyma</taxon>
    </lineage>
</organism>
<evidence type="ECO:0000256" key="8">
    <source>
        <dbReference type="ARBA" id="ARBA00023136"/>
    </source>
</evidence>
<dbReference type="Gene3D" id="3.40.50.1000">
    <property type="entry name" value="HAD superfamily/HAD-like"/>
    <property type="match status" value="1"/>
</dbReference>
<dbReference type="InterPro" id="IPR036412">
    <property type="entry name" value="HAD-like_sf"/>
</dbReference>
<dbReference type="GO" id="GO:0009272">
    <property type="term" value="P:fungal-type cell wall biogenesis"/>
    <property type="evidence" value="ECO:0007669"/>
    <property type="project" value="TreeGrafter"/>
</dbReference>
<evidence type="ECO:0000256" key="4">
    <source>
        <dbReference type="ARBA" id="ARBA00022692"/>
    </source>
</evidence>
<keyword evidence="4" id="KW-0812">Transmembrane</keyword>
<evidence type="ECO:0000256" key="1">
    <source>
        <dbReference type="ARBA" id="ARBA00004115"/>
    </source>
</evidence>
<name>A0AAV5RRM4_MAUHU</name>
<comment type="subcellular location">
    <subcellularLocation>
        <location evidence="1">Endoplasmic reticulum membrane</location>
        <topology evidence="1">Single-pass type I membrane protein</topology>
    </subcellularLocation>
</comment>
<evidence type="ECO:0000256" key="11">
    <source>
        <dbReference type="SAM" id="SignalP"/>
    </source>
</evidence>
<dbReference type="Proteomes" id="UP001377567">
    <property type="component" value="Unassembled WGS sequence"/>
</dbReference>
<dbReference type="Pfam" id="PF09419">
    <property type="entry name" value="PGP_phosphatase"/>
    <property type="match status" value="1"/>
</dbReference>
<evidence type="ECO:0000256" key="10">
    <source>
        <dbReference type="SAM" id="MobiDB-lite"/>
    </source>
</evidence>
<feature type="signal peptide" evidence="11">
    <location>
        <begin position="1"/>
        <end position="20"/>
    </location>
</feature>
<accession>A0AAV5RRM4</accession>
<reference evidence="12 13" key="1">
    <citation type="journal article" date="2023" name="Elife">
        <title>Identification of key yeast species and microbe-microbe interactions impacting larval growth of Drosophila in the wild.</title>
        <authorList>
            <person name="Mure A."/>
            <person name="Sugiura Y."/>
            <person name="Maeda R."/>
            <person name="Honda K."/>
            <person name="Sakurai N."/>
            <person name="Takahashi Y."/>
            <person name="Watada M."/>
            <person name="Katoh T."/>
            <person name="Gotoh A."/>
            <person name="Gotoh Y."/>
            <person name="Taniguchi I."/>
            <person name="Nakamura K."/>
            <person name="Hayashi T."/>
            <person name="Katayama T."/>
            <person name="Uemura T."/>
            <person name="Hattori Y."/>
        </authorList>
    </citation>
    <scope>NUCLEOTIDE SEQUENCE [LARGE SCALE GENOMIC DNA]</scope>
    <source>
        <strain evidence="12 13">KH-74</strain>
    </source>
</reference>
<keyword evidence="7" id="KW-1133">Transmembrane helix</keyword>
<dbReference type="NCBIfam" id="TIGR01668">
    <property type="entry name" value="YqeG_hyp_ppase"/>
    <property type="match status" value="1"/>
</dbReference>
<comment type="similarity">
    <text evidence="2">Belongs to the BIG1 family.</text>
</comment>
<dbReference type="GO" id="GO:0008962">
    <property type="term" value="F:phosphatidylglycerophosphatase activity"/>
    <property type="evidence" value="ECO:0007669"/>
    <property type="project" value="InterPro"/>
</dbReference>
<gene>
    <name evidence="12" type="ORF">DAKH74_007970</name>
</gene>
<protein>
    <recommendedName>
        <fullName evidence="3">Protein BIG1</fullName>
    </recommendedName>
</protein>
<keyword evidence="6" id="KW-0256">Endoplasmic reticulum</keyword>
<dbReference type="PANTHER" id="PTHR28285:SF1">
    <property type="entry name" value="PROTEIN BIG1"/>
    <property type="match status" value="1"/>
</dbReference>
<dbReference type="InterPro" id="IPR023214">
    <property type="entry name" value="HAD_sf"/>
</dbReference>
<dbReference type="GO" id="GO:0005789">
    <property type="term" value="C:endoplasmic reticulum membrane"/>
    <property type="evidence" value="ECO:0007669"/>
    <property type="project" value="UniProtKB-SubCell"/>
</dbReference>